<evidence type="ECO:0000313" key="5">
    <source>
        <dbReference type="Proteomes" id="UP000321793"/>
    </source>
</evidence>
<dbReference type="Gene3D" id="1.20.144.10">
    <property type="entry name" value="Phosphatidic acid phosphatase type 2/haloperoxidase"/>
    <property type="match status" value="1"/>
</dbReference>
<keyword evidence="2" id="KW-0812">Transmembrane</keyword>
<evidence type="ECO:0000313" key="4">
    <source>
        <dbReference type="EMBL" id="GEQ13640.1"/>
    </source>
</evidence>
<dbReference type="PANTHER" id="PTHR14969">
    <property type="entry name" value="SPHINGOSINE-1-PHOSPHATE PHOSPHOHYDROLASE"/>
    <property type="match status" value="1"/>
</dbReference>
<feature type="compositionally biased region" description="Low complexity" evidence="1">
    <location>
        <begin position="10"/>
        <end position="22"/>
    </location>
</feature>
<feature type="domain" description="Phosphatidic acid phosphatase type 2/haloperoxidase" evidence="3">
    <location>
        <begin position="113"/>
        <end position="228"/>
    </location>
</feature>
<organism evidence="4 5">
    <name type="scientific">Knoellia locipacati</name>
    <dbReference type="NCBI Taxonomy" id="882824"/>
    <lineage>
        <taxon>Bacteria</taxon>
        <taxon>Bacillati</taxon>
        <taxon>Actinomycetota</taxon>
        <taxon>Actinomycetes</taxon>
        <taxon>Micrococcales</taxon>
        <taxon>Intrasporangiaceae</taxon>
        <taxon>Knoellia</taxon>
    </lineage>
</organism>
<accession>A0A512T0F7</accession>
<evidence type="ECO:0000256" key="2">
    <source>
        <dbReference type="SAM" id="Phobius"/>
    </source>
</evidence>
<dbReference type="AlphaFoldDB" id="A0A512T0F7"/>
<dbReference type="PANTHER" id="PTHR14969:SF13">
    <property type="entry name" value="AT30094P"/>
    <property type="match status" value="1"/>
</dbReference>
<dbReference type="InterPro" id="IPR036938">
    <property type="entry name" value="PAP2/HPO_sf"/>
</dbReference>
<feature type="transmembrane region" description="Helical" evidence="2">
    <location>
        <begin position="213"/>
        <end position="234"/>
    </location>
</feature>
<evidence type="ECO:0000256" key="1">
    <source>
        <dbReference type="SAM" id="MobiDB-lite"/>
    </source>
</evidence>
<feature type="region of interest" description="Disordered" evidence="1">
    <location>
        <begin position="240"/>
        <end position="263"/>
    </location>
</feature>
<protein>
    <recommendedName>
        <fullName evidence="3">Phosphatidic acid phosphatase type 2/haloperoxidase domain-containing protein</fullName>
    </recommendedName>
</protein>
<keyword evidence="2" id="KW-0472">Membrane</keyword>
<name>A0A512T0F7_9MICO</name>
<comment type="caution">
    <text evidence="4">The sequence shown here is derived from an EMBL/GenBank/DDBJ whole genome shotgun (WGS) entry which is preliminary data.</text>
</comment>
<feature type="region of interest" description="Disordered" evidence="1">
    <location>
        <begin position="1"/>
        <end position="25"/>
    </location>
</feature>
<reference evidence="4 5" key="1">
    <citation type="submission" date="2019-07" db="EMBL/GenBank/DDBJ databases">
        <title>Whole genome shotgun sequence of Knoellia locipacati NBRC 109775.</title>
        <authorList>
            <person name="Hosoyama A."/>
            <person name="Uohara A."/>
            <person name="Ohji S."/>
            <person name="Ichikawa N."/>
        </authorList>
    </citation>
    <scope>NUCLEOTIDE SEQUENCE [LARGE SCALE GENOMIC DNA]</scope>
    <source>
        <strain evidence="4 5">NBRC 109775</strain>
    </source>
</reference>
<dbReference type="CDD" id="cd03392">
    <property type="entry name" value="PAP2_like_2"/>
    <property type="match status" value="1"/>
</dbReference>
<evidence type="ECO:0000259" key="3">
    <source>
        <dbReference type="SMART" id="SM00014"/>
    </source>
</evidence>
<proteinExistence type="predicted"/>
<feature type="transmembrane region" description="Helical" evidence="2">
    <location>
        <begin position="185"/>
        <end position="207"/>
    </location>
</feature>
<keyword evidence="2" id="KW-1133">Transmembrane helix</keyword>
<gene>
    <name evidence="4" type="ORF">KLO01_16870</name>
</gene>
<dbReference type="RefSeq" id="WP_147064094.1">
    <property type="nucleotide sequence ID" value="NZ_BAABDN010000001.1"/>
</dbReference>
<dbReference type="SUPFAM" id="SSF48317">
    <property type="entry name" value="Acid phosphatase/Vanadium-dependent haloperoxidase"/>
    <property type="match status" value="1"/>
</dbReference>
<dbReference type="SMART" id="SM00014">
    <property type="entry name" value="acidPPc"/>
    <property type="match status" value="1"/>
</dbReference>
<sequence>MSELTDAPGSLRPARSAPVRPRGAGRRRPLLASAAATGSVALTFALVLLDGVLERGDLSSHDAAVTSAVVDGRTKPATVVAEGLSFLGGEVSIGLLTVALLAWIVVRYRDWRAASIAAGAMGLAGVLTLATKHLVLRARPPVVDVVGPWDHSYSFPSGHTLLSTVFCGLVAGLVVLRARRARVRVAAPCCALVLSAGVGGSRLYLGYHWLTDVLAGWSLAVVVLALALAATVLADGGRQDLAPDPPSPGALGWTRPSPELGSR</sequence>
<feature type="transmembrane region" description="Helical" evidence="2">
    <location>
        <begin position="113"/>
        <end position="135"/>
    </location>
</feature>
<dbReference type="EMBL" id="BKBA01000008">
    <property type="protein sequence ID" value="GEQ13640.1"/>
    <property type="molecule type" value="Genomic_DNA"/>
</dbReference>
<feature type="transmembrane region" description="Helical" evidence="2">
    <location>
        <begin position="84"/>
        <end position="106"/>
    </location>
</feature>
<dbReference type="OrthoDB" id="5289372at2"/>
<dbReference type="InterPro" id="IPR000326">
    <property type="entry name" value="PAP2/HPO"/>
</dbReference>
<feature type="transmembrane region" description="Helical" evidence="2">
    <location>
        <begin position="30"/>
        <end position="49"/>
    </location>
</feature>
<dbReference type="Pfam" id="PF01569">
    <property type="entry name" value="PAP2"/>
    <property type="match status" value="1"/>
</dbReference>
<feature type="transmembrane region" description="Helical" evidence="2">
    <location>
        <begin position="155"/>
        <end position="176"/>
    </location>
</feature>
<dbReference type="Proteomes" id="UP000321793">
    <property type="component" value="Unassembled WGS sequence"/>
</dbReference>
<keyword evidence="5" id="KW-1185">Reference proteome</keyword>